<dbReference type="PANTHER" id="PTHR46708:SF2">
    <property type="entry name" value="FIBRONECTIN TYPE-III DOMAIN-CONTAINING PROTEIN"/>
    <property type="match status" value="1"/>
</dbReference>
<dbReference type="InterPro" id="IPR036116">
    <property type="entry name" value="FN3_sf"/>
</dbReference>
<evidence type="ECO:0000259" key="2">
    <source>
        <dbReference type="PROSITE" id="PS50853"/>
    </source>
</evidence>
<gene>
    <name evidence="3" type="ORF">DILT_LOCUS496</name>
</gene>
<dbReference type="SUPFAM" id="SSF49265">
    <property type="entry name" value="Fibronectin type III"/>
    <property type="match status" value="2"/>
</dbReference>
<reference evidence="3 4" key="1">
    <citation type="submission" date="2018-11" db="EMBL/GenBank/DDBJ databases">
        <authorList>
            <consortium name="Pathogen Informatics"/>
        </authorList>
    </citation>
    <scope>NUCLEOTIDE SEQUENCE [LARGE SCALE GENOMIC DNA]</scope>
</reference>
<organism evidence="3 4">
    <name type="scientific">Dibothriocephalus latus</name>
    <name type="common">Fish tapeworm</name>
    <name type="synonym">Diphyllobothrium latum</name>
    <dbReference type="NCBI Taxonomy" id="60516"/>
    <lineage>
        <taxon>Eukaryota</taxon>
        <taxon>Metazoa</taxon>
        <taxon>Spiralia</taxon>
        <taxon>Lophotrochozoa</taxon>
        <taxon>Platyhelminthes</taxon>
        <taxon>Cestoda</taxon>
        <taxon>Eucestoda</taxon>
        <taxon>Diphyllobothriidea</taxon>
        <taxon>Diphyllobothriidae</taxon>
        <taxon>Dibothriocephalus</taxon>
    </lineage>
</organism>
<feature type="domain" description="Fibronectin type-III" evidence="2">
    <location>
        <begin position="248"/>
        <end position="334"/>
    </location>
</feature>
<dbReference type="OrthoDB" id="10253954at2759"/>
<feature type="non-terminal residue" evidence="3">
    <location>
        <position position="334"/>
    </location>
</feature>
<name>A0A3P6PAU7_DIBLA</name>
<dbReference type="EMBL" id="UYRU01002117">
    <property type="protein sequence ID" value="VDK33449.1"/>
    <property type="molecule type" value="Genomic_DNA"/>
</dbReference>
<dbReference type="InterPro" id="IPR013783">
    <property type="entry name" value="Ig-like_fold"/>
</dbReference>
<evidence type="ECO:0000313" key="3">
    <source>
        <dbReference type="EMBL" id="VDK33449.1"/>
    </source>
</evidence>
<dbReference type="Gene3D" id="2.60.40.10">
    <property type="entry name" value="Immunoglobulins"/>
    <property type="match status" value="3"/>
</dbReference>
<evidence type="ECO:0000256" key="1">
    <source>
        <dbReference type="ARBA" id="ARBA00022737"/>
    </source>
</evidence>
<feature type="domain" description="Fibronectin type-III" evidence="2">
    <location>
        <begin position="155"/>
        <end position="244"/>
    </location>
</feature>
<sequence>MTASQLNDTAIQVSWTKPSPADKFKDEYHVTILGPDFKKTYTTKDTWIIASGLDTSKITKIIVQSVWANGTKVPDVVVAPVRRPSYEPWGQQYLLTIFNKTYTKSYKLPKTEETISDLQPSSIYNFTLQALDKNGQPFPVTAIITAQMPACEIPIPEDVTAMLVSPTTIHVKWTAPTISQPWGNKYLLTINNSTYTKSYKVVTTEATISNLQPSGVYNFTLQALDKSDKPFPAKVFGSLQMPAGDMPMPRDLTASAVNPTTIRVSWKPPTDSSQCGDKYQVIVRNETYQDKAMVTKPEYILPNMNPYSVYNFTVQTTDKAGKPFPASASITVKM</sequence>
<dbReference type="InterPro" id="IPR003961">
    <property type="entry name" value="FN3_dom"/>
</dbReference>
<dbReference type="AlphaFoldDB" id="A0A3P6PAU7"/>
<protein>
    <recommendedName>
        <fullName evidence="2">Fibronectin type-III domain-containing protein</fullName>
    </recommendedName>
</protein>
<accession>A0A3P6PAU7</accession>
<keyword evidence="4" id="KW-1185">Reference proteome</keyword>
<keyword evidence="1" id="KW-0677">Repeat</keyword>
<dbReference type="PANTHER" id="PTHR46708">
    <property type="entry name" value="TENASCIN"/>
    <property type="match status" value="1"/>
</dbReference>
<evidence type="ECO:0000313" key="4">
    <source>
        <dbReference type="Proteomes" id="UP000281553"/>
    </source>
</evidence>
<dbReference type="InterPro" id="IPR050991">
    <property type="entry name" value="ECM_Regulatory_Proteins"/>
</dbReference>
<dbReference type="PROSITE" id="PS50853">
    <property type="entry name" value="FN3"/>
    <property type="match status" value="2"/>
</dbReference>
<dbReference type="Proteomes" id="UP000281553">
    <property type="component" value="Unassembled WGS sequence"/>
</dbReference>
<dbReference type="SMART" id="SM00060">
    <property type="entry name" value="FN3"/>
    <property type="match status" value="3"/>
</dbReference>
<proteinExistence type="predicted"/>
<dbReference type="Pfam" id="PF00041">
    <property type="entry name" value="fn3"/>
    <property type="match status" value="2"/>
</dbReference>
<dbReference type="CDD" id="cd00063">
    <property type="entry name" value="FN3"/>
    <property type="match status" value="2"/>
</dbReference>